<reference evidence="1 2" key="1">
    <citation type="submission" date="2016-10" db="EMBL/GenBank/DDBJ databases">
        <authorList>
            <person name="de Groot N.N."/>
        </authorList>
    </citation>
    <scope>NUCLEOTIDE SEQUENCE [LARGE SCALE GENOMIC DNA]</scope>
    <source>
        <strain evidence="1 2">DSM 21800</strain>
    </source>
</reference>
<dbReference type="InterPro" id="IPR037079">
    <property type="entry name" value="AF2212/PG0164-like_sf"/>
</dbReference>
<gene>
    <name evidence="1" type="ORF">SAMN04489812_5878</name>
</gene>
<sequence length="97" mass="10685">MELRFSGSVWHWRGPAPYYFVSVPDEECLDIKEVARALTYGWGVIPVTVRVGDTEFGTSLFPKDGGYAVPLKDAVRRAEGIGEGDRITVRLTLGEPG</sequence>
<evidence type="ECO:0000313" key="1">
    <source>
        <dbReference type="EMBL" id="SDT44411.1"/>
    </source>
</evidence>
<dbReference type="STRING" id="630515.SAMN04489812_5878"/>
<organism evidence="1 2">
    <name type="scientific">Microlunatus soli</name>
    <dbReference type="NCBI Taxonomy" id="630515"/>
    <lineage>
        <taxon>Bacteria</taxon>
        <taxon>Bacillati</taxon>
        <taxon>Actinomycetota</taxon>
        <taxon>Actinomycetes</taxon>
        <taxon>Propionibacteriales</taxon>
        <taxon>Propionibacteriaceae</taxon>
        <taxon>Microlunatus</taxon>
    </lineage>
</organism>
<dbReference type="AlphaFoldDB" id="A0A1H2AEJ9"/>
<keyword evidence="2" id="KW-1185">Reference proteome</keyword>
<protein>
    <recommendedName>
        <fullName evidence="3">DUF1905 domain-containing protein</fullName>
    </recommendedName>
</protein>
<dbReference type="Proteomes" id="UP000199103">
    <property type="component" value="Chromosome I"/>
</dbReference>
<dbReference type="SUPFAM" id="SSF141694">
    <property type="entry name" value="AF2212/PG0164-like"/>
    <property type="match status" value="1"/>
</dbReference>
<accession>A0A1H2AEJ9</accession>
<dbReference type="Pfam" id="PF08922">
    <property type="entry name" value="DUF1905"/>
    <property type="match status" value="1"/>
</dbReference>
<name>A0A1H2AEJ9_9ACTN</name>
<dbReference type="Gene3D" id="2.40.30.100">
    <property type="entry name" value="AF2212/PG0164-like"/>
    <property type="match status" value="1"/>
</dbReference>
<dbReference type="RefSeq" id="WP_091530741.1">
    <property type="nucleotide sequence ID" value="NZ_LT629772.1"/>
</dbReference>
<dbReference type="EMBL" id="LT629772">
    <property type="protein sequence ID" value="SDT44411.1"/>
    <property type="molecule type" value="Genomic_DNA"/>
</dbReference>
<evidence type="ECO:0008006" key="3">
    <source>
        <dbReference type="Google" id="ProtNLM"/>
    </source>
</evidence>
<proteinExistence type="predicted"/>
<evidence type="ECO:0000313" key="2">
    <source>
        <dbReference type="Proteomes" id="UP000199103"/>
    </source>
</evidence>
<dbReference type="InterPro" id="IPR015018">
    <property type="entry name" value="DUF1905"/>
</dbReference>
<dbReference type="OrthoDB" id="9808666at2"/>